<feature type="coiled-coil region" evidence="1">
    <location>
        <begin position="304"/>
        <end position="427"/>
    </location>
</feature>
<dbReference type="Pfam" id="PF12128">
    <property type="entry name" value="DUF3584"/>
    <property type="match status" value="1"/>
</dbReference>
<feature type="compositionally biased region" description="Basic and acidic residues" evidence="2">
    <location>
        <begin position="653"/>
        <end position="691"/>
    </location>
</feature>
<feature type="region of interest" description="Disordered" evidence="2">
    <location>
        <begin position="817"/>
        <end position="849"/>
    </location>
</feature>
<organism evidence="3 4">
    <name type="scientific">Geopseudomonas sagittaria</name>
    <dbReference type="NCBI Taxonomy" id="1135990"/>
    <lineage>
        <taxon>Bacteria</taxon>
        <taxon>Pseudomonadati</taxon>
        <taxon>Pseudomonadota</taxon>
        <taxon>Gammaproteobacteria</taxon>
        <taxon>Pseudomonadales</taxon>
        <taxon>Pseudomonadaceae</taxon>
        <taxon>Geopseudomonas</taxon>
    </lineage>
</organism>
<dbReference type="OrthoDB" id="9810371at2"/>
<dbReference type="RefSeq" id="WP_092434326.1">
    <property type="nucleotide sequence ID" value="NZ_FOXM01000018.1"/>
</dbReference>
<evidence type="ECO:0000313" key="3">
    <source>
        <dbReference type="EMBL" id="SFQ37767.1"/>
    </source>
</evidence>
<evidence type="ECO:0000256" key="1">
    <source>
        <dbReference type="SAM" id="Coils"/>
    </source>
</evidence>
<keyword evidence="1" id="KW-0175">Coiled coil</keyword>
<dbReference type="EMBL" id="FOXM01000018">
    <property type="protein sequence ID" value="SFQ37767.1"/>
    <property type="molecule type" value="Genomic_DNA"/>
</dbReference>
<name>A0A1I5Y1B1_9GAMM</name>
<evidence type="ECO:0000313" key="4">
    <source>
        <dbReference type="Proteomes" id="UP000243084"/>
    </source>
</evidence>
<feature type="compositionally biased region" description="Polar residues" evidence="2">
    <location>
        <begin position="827"/>
        <end position="837"/>
    </location>
</feature>
<evidence type="ECO:0008006" key="5">
    <source>
        <dbReference type="Google" id="ProtNLM"/>
    </source>
</evidence>
<protein>
    <recommendedName>
        <fullName evidence="5">ATP-binding protein</fullName>
    </recommendedName>
</protein>
<reference evidence="4" key="1">
    <citation type="submission" date="2016-10" db="EMBL/GenBank/DDBJ databases">
        <authorList>
            <person name="Varghese N."/>
            <person name="Submissions S."/>
        </authorList>
    </citation>
    <scope>NUCLEOTIDE SEQUENCE [LARGE SCALE GENOMIC DNA]</scope>
    <source>
        <strain evidence="4">JCM 18195</strain>
    </source>
</reference>
<keyword evidence="4" id="KW-1185">Reference proteome</keyword>
<dbReference type="InterPro" id="IPR021979">
    <property type="entry name" value="DUF3584"/>
</dbReference>
<feature type="coiled-coil region" evidence="1">
    <location>
        <begin position="474"/>
        <end position="515"/>
    </location>
</feature>
<feature type="region of interest" description="Disordered" evidence="2">
    <location>
        <begin position="651"/>
        <end position="691"/>
    </location>
</feature>
<dbReference type="Proteomes" id="UP000243084">
    <property type="component" value="Unassembled WGS sequence"/>
</dbReference>
<gene>
    <name evidence="3" type="ORF">SAMN05216229_11872</name>
</gene>
<sequence length="1224" mass="140282">MPSLNRIILINTHLQGVVELVVDDHTNICGTNASGKTTLQRLVPVFYGEYPSRVVPATRDSFERWYLPTEQSFIIYEYRRMDDQLCQVVLAAASGGKGVAYRLVHKGFELDDYVKSRQGDAITCLSMEELGRRLKQAGVFTTRLLNTRQFRAIIQNDRSLLAGDSDRVELRSWARQFSLCEPEHSLRHIEKLARAVHSREGKMETVKSMVAAILEEDGVSPPATHLNLQRVEDWIRDSRLIQGFNAIRPEFDKLEREYQELLANESRLGGLLLGYKADEPRLYQRQEETAALIEQSGFQLKQLEERWKEQRDSLNQDLSAARGDISRAEDELNQIESQYQAFLDADIDQARADLEQVGAWRDELGNLEARHRLLTEQHQDVERAYLERQQAIKDQLGTALEQLHEQQEALREERDTQKAQQDEALNALEKHFAARRQQGLEDFTQREYALKLERGRLEQQIASVGYSEEENLALAILDRRLEETDEKVDASETRVRQLEGQERQLRSRRDEANSALGLCARRAVERQEQLDDLERMLYPGQHTLLEFLRREQPGWEAHLGKVIHPALLQRADLKPALVDGAADSLFGLQLDLTALDTPEYAASEQELRQRLQLAKDALQDAQNQQQDAEARLVEASAALDELQRQLIVARSEAQGRRDDRQRLKEERRSQKDKLDAAVQERRSQARKQQVEHDAALKVLTAERDGWLSELKAQHSEERLEASAHWQQVLGSLDGQIRQLKAGADERRAKAKSELAECERWYQAELRSRGVDESVIVGLKRQIKTLAERIQHTEQRRPEVLRYDDWYRHTWLQRKPKLQGELGESRSRASSLDQQLKSATADYKSERSTLEERRVQALQDKGRLDDALSRLKTLLRRLGELKLPRDGEIAAGELDERLRLGEELLHGREQMLAAIKTHVERFDSLIVSQSGSSLAETWERSREECTLVNERGIPGLDYRKLVPHLAQLLNVMVPQSLTALREQGKIFGIDLHGYYEVLADIDRRIATQSARITREVSEELFLDGVSESAVRIRSRISELEFWPELKAFIQAFREWRESGFSELPGEDYTSSMRRALDIIGRSALGGGIAALLEIELRLREGNSDLVIRTDRQLNESSSHGMAYLILCKFLLAFTRLLRGNAPATIHWPIDELGTLHHNNVKKIFDACSSNNIRILGAFPNPDSEVLALFANRYIVNKQTRQLQVVKPQLDVIAERLKGRKTGEVA</sequence>
<evidence type="ECO:0000256" key="2">
    <source>
        <dbReference type="SAM" id="MobiDB-lite"/>
    </source>
</evidence>
<proteinExistence type="predicted"/>
<accession>A0A1I5Y1B1</accession>
<dbReference type="AlphaFoldDB" id="A0A1I5Y1B1"/>